<feature type="domain" description="HTH cro/C1-type" evidence="1">
    <location>
        <begin position="7"/>
        <end position="62"/>
    </location>
</feature>
<keyword evidence="3" id="KW-1185">Reference proteome</keyword>
<organism evidence="2 3">
    <name type="scientific">Raoultibacter massiliensis</name>
    <dbReference type="NCBI Taxonomy" id="1852371"/>
    <lineage>
        <taxon>Bacteria</taxon>
        <taxon>Bacillati</taxon>
        <taxon>Actinomycetota</taxon>
        <taxon>Coriobacteriia</taxon>
        <taxon>Eggerthellales</taxon>
        <taxon>Eggerthellaceae</taxon>
        <taxon>Raoultibacter</taxon>
    </lineage>
</organism>
<sequence>MPIIMRLDKIMADRKMLLKDLADEIGISHVNLSRIKTGKGKAIRFTTLNSLCRALNCQPGDLMEFVPDGNVSEGGPTPT</sequence>
<evidence type="ECO:0000313" key="3">
    <source>
        <dbReference type="Proteomes" id="UP001487305"/>
    </source>
</evidence>
<comment type="caution">
    <text evidence="2">The sequence shown here is derived from an EMBL/GenBank/DDBJ whole genome shotgun (WGS) entry which is preliminary data.</text>
</comment>
<dbReference type="PROSITE" id="PS50943">
    <property type="entry name" value="HTH_CROC1"/>
    <property type="match status" value="1"/>
</dbReference>
<dbReference type="Gene3D" id="1.10.260.40">
    <property type="entry name" value="lambda repressor-like DNA-binding domains"/>
    <property type="match status" value="1"/>
</dbReference>
<dbReference type="InterPro" id="IPR010982">
    <property type="entry name" value="Lambda_DNA-bd_dom_sf"/>
</dbReference>
<dbReference type="Proteomes" id="UP001487305">
    <property type="component" value="Unassembled WGS sequence"/>
</dbReference>
<dbReference type="CDD" id="cd00093">
    <property type="entry name" value="HTH_XRE"/>
    <property type="match status" value="1"/>
</dbReference>
<dbReference type="PANTHER" id="PTHR37301:SF1">
    <property type="entry name" value="DNA-BINDING PROTEIN"/>
    <property type="match status" value="1"/>
</dbReference>
<reference evidence="2 3" key="1">
    <citation type="submission" date="2024-04" db="EMBL/GenBank/DDBJ databases">
        <title>Human intestinal bacterial collection.</title>
        <authorList>
            <person name="Pauvert C."/>
            <person name="Hitch T.C.A."/>
            <person name="Clavel T."/>
        </authorList>
    </citation>
    <scope>NUCLEOTIDE SEQUENCE [LARGE SCALE GENOMIC DNA]</scope>
    <source>
        <strain evidence="2 3">CLA-KB-H42</strain>
    </source>
</reference>
<proteinExistence type="predicted"/>
<evidence type="ECO:0000313" key="2">
    <source>
        <dbReference type="EMBL" id="MEQ3362943.1"/>
    </source>
</evidence>
<gene>
    <name evidence="2" type="ORF">AAA083_08135</name>
</gene>
<protein>
    <submittedName>
        <fullName evidence="2">Helix-turn-helix transcriptional regulator</fullName>
    </submittedName>
</protein>
<dbReference type="InterPro" id="IPR001387">
    <property type="entry name" value="Cro/C1-type_HTH"/>
</dbReference>
<name>A0ABV1JDV1_9ACTN</name>
<dbReference type="Pfam" id="PF13443">
    <property type="entry name" value="HTH_26"/>
    <property type="match status" value="1"/>
</dbReference>
<evidence type="ECO:0000259" key="1">
    <source>
        <dbReference type="PROSITE" id="PS50943"/>
    </source>
</evidence>
<dbReference type="RefSeq" id="WP_102375742.1">
    <property type="nucleotide sequence ID" value="NZ_DBFADM010000022.1"/>
</dbReference>
<dbReference type="SUPFAM" id="SSF47413">
    <property type="entry name" value="lambda repressor-like DNA-binding domains"/>
    <property type="match status" value="1"/>
</dbReference>
<dbReference type="SMART" id="SM00530">
    <property type="entry name" value="HTH_XRE"/>
    <property type="match status" value="1"/>
</dbReference>
<dbReference type="EMBL" id="JBBNOP010000006">
    <property type="protein sequence ID" value="MEQ3362943.1"/>
    <property type="molecule type" value="Genomic_DNA"/>
</dbReference>
<dbReference type="PANTHER" id="PTHR37301">
    <property type="entry name" value="DNA-BINDING PROTEIN-RELATED"/>
    <property type="match status" value="1"/>
</dbReference>
<accession>A0ABV1JDV1</accession>